<evidence type="ECO:0000256" key="2">
    <source>
        <dbReference type="ARBA" id="ARBA00022676"/>
    </source>
</evidence>
<dbReference type="FunFam" id="3.40.50.2000:FF:000037">
    <property type="entry name" value="Glycosyltransferase"/>
    <property type="match status" value="2"/>
</dbReference>
<evidence type="ECO:0000313" key="4">
    <source>
        <dbReference type="EMBL" id="KAF4352831.1"/>
    </source>
</evidence>
<evidence type="ECO:0000313" key="5">
    <source>
        <dbReference type="Proteomes" id="UP000525078"/>
    </source>
</evidence>
<dbReference type="AlphaFoldDB" id="A0A7J6E3C6"/>
<evidence type="ECO:0000256" key="3">
    <source>
        <dbReference type="ARBA" id="ARBA00022679"/>
    </source>
</evidence>
<dbReference type="SUPFAM" id="SSF53756">
    <property type="entry name" value="UDP-Glycosyltransferase/glycogen phosphorylase"/>
    <property type="match status" value="2"/>
</dbReference>
<dbReference type="InterPro" id="IPR050481">
    <property type="entry name" value="UDP-glycosyltransf_plant"/>
</dbReference>
<keyword evidence="3" id="KW-0808">Transferase</keyword>
<name>A0A7J6E3C6_CANSA</name>
<dbReference type="Proteomes" id="UP000525078">
    <property type="component" value="Unassembled WGS sequence"/>
</dbReference>
<dbReference type="CDD" id="cd03784">
    <property type="entry name" value="GT1_Gtf-like"/>
    <property type="match status" value="2"/>
</dbReference>
<sequence>MYPWFAFGHITPFIHLSNKLAEKGHTISFIIPPITKSKVEHLNRFPNLITFYPITFPHVEGLPSGAETTRDVPFPLIPLIITAMDKTESQIELLLRKLKPQFIFYDFSYWVSKLAHSLGIKSMHYSVVNPAATAYNASSATHHNLKGKKIITETDLMKPPPGFPDPSIHLHFHEARDHLMLRNVKPSEAIDLFDRLYMSLAECDVIGIKACREIDGIFVDFLEKDFRKPILLTGPLIPDPPSEPLEKKWVDFLGQFNPNSVIYCGFGSEVILTKSQFQELLLGLELSGFAFLASLRTPSGANSIEEALPDGFQERIGGRGVVYGGWIQQPQILNHPSIGCNVTHCGWGSLFEALGAKSKCELVLIPNRGDQIFNARILGKTFKAGIEVEKNLINIAMDKTQNQIEFLLRKLKPHFILYDFAYWVPNLARPLGIKSMHYSVVNPAATAHSVSPAALHNLRESKITETDLMKPLPGYPDPSIHLHFHEARALRMYLSVKPSSNSGVVHLFDRLYMSLAQCDVIGIKGCREIDGMFVDFLEKDFKKPILLSGPLIPDPPSEPLEKKWVNYLSQFNPNSVIYCCFGSEVTLSKSQFQELLLGLELSGLPFLAVLRTPSGADSIEEALPDGFQERIGGRGVVYGGWIQQPQILNHPSIGLFVTHCGWGSLLEVLGAKSKCELVLIPMIGDQIYNARTFGNTLKAGIEVEKSEEQGLFTKESVFEAIKTVMDEDNEVGKED</sequence>
<dbReference type="FunFam" id="3.40.50.2000:FF:000087">
    <property type="entry name" value="Glycosyltransferase"/>
    <property type="match status" value="1"/>
</dbReference>
<dbReference type="Gene3D" id="3.40.50.2000">
    <property type="entry name" value="Glycogen Phosphorylase B"/>
    <property type="match status" value="3"/>
</dbReference>
<protein>
    <submittedName>
        <fullName evidence="4">Uncharacterized protein</fullName>
    </submittedName>
</protein>
<proteinExistence type="inferred from homology"/>
<dbReference type="EMBL" id="JAATIP010000305">
    <property type="protein sequence ID" value="KAF4352831.1"/>
    <property type="molecule type" value="Genomic_DNA"/>
</dbReference>
<dbReference type="PANTHER" id="PTHR48049:SF167">
    <property type="entry name" value="GLYCOSYLTRANSFERASE"/>
    <property type="match status" value="1"/>
</dbReference>
<dbReference type="Pfam" id="PF00201">
    <property type="entry name" value="UDPGT"/>
    <property type="match status" value="2"/>
</dbReference>
<organism evidence="4 5">
    <name type="scientific">Cannabis sativa</name>
    <name type="common">Hemp</name>
    <name type="synonym">Marijuana</name>
    <dbReference type="NCBI Taxonomy" id="3483"/>
    <lineage>
        <taxon>Eukaryota</taxon>
        <taxon>Viridiplantae</taxon>
        <taxon>Streptophyta</taxon>
        <taxon>Embryophyta</taxon>
        <taxon>Tracheophyta</taxon>
        <taxon>Spermatophyta</taxon>
        <taxon>Magnoliopsida</taxon>
        <taxon>eudicotyledons</taxon>
        <taxon>Gunneridae</taxon>
        <taxon>Pentapetalae</taxon>
        <taxon>rosids</taxon>
        <taxon>fabids</taxon>
        <taxon>Rosales</taxon>
        <taxon>Cannabaceae</taxon>
        <taxon>Cannabis</taxon>
    </lineage>
</organism>
<comment type="caution">
    <text evidence="4">The sequence shown here is derived from an EMBL/GenBank/DDBJ whole genome shotgun (WGS) entry which is preliminary data.</text>
</comment>
<comment type="similarity">
    <text evidence="1">Belongs to the UDP-glycosyltransferase family.</text>
</comment>
<dbReference type="GO" id="GO:0035251">
    <property type="term" value="F:UDP-glucosyltransferase activity"/>
    <property type="evidence" value="ECO:0007669"/>
    <property type="project" value="InterPro"/>
</dbReference>
<keyword evidence="2" id="KW-0328">Glycosyltransferase</keyword>
<reference evidence="4 5" key="1">
    <citation type="journal article" date="2020" name="bioRxiv">
        <title>Sequence and annotation of 42 cannabis genomes reveals extensive copy number variation in cannabinoid synthesis and pathogen resistance genes.</title>
        <authorList>
            <person name="Mckernan K.J."/>
            <person name="Helbert Y."/>
            <person name="Kane L.T."/>
            <person name="Ebling H."/>
            <person name="Zhang L."/>
            <person name="Liu B."/>
            <person name="Eaton Z."/>
            <person name="Mclaughlin S."/>
            <person name="Kingan S."/>
            <person name="Baybayan P."/>
            <person name="Concepcion G."/>
            <person name="Jordan M."/>
            <person name="Riva A."/>
            <person name="Barbazuk W."/>
            <person name="Harkins T."/>
        </authorList>
    </citation>
    <scope>NUCLEOTIDE SEQUENCE [LARGE SCALE GENOMIC DNA]</scope>
    <source>
        <strain evidence="5">cv. Jamaican Lion 4</strain>
        <tissue evidence="4">Leaf</tissue>
    </source>
</reference>
<dbReference type="PANTHER" id="PTHR48049">
    <property type="entry name" value="GLYCOSYLTRANSFERASE"/>
    <property type="match status" value="1"/>
</dbReference>
<dbReference type="InterPro" id="IPR002213">
    <property type="entry name" value="UDP_glucos_trans"/>
</dbReference>
<evidence type="ECO:0000256" key="1">
    <source>
        <dbReference type="ARBA" id="ARBA00009995"/>
    </source>
</evidence>
<gene>
    <name evidence="4" type="ORF">F8388_026373</name>
</gene>
<accession>A0A7J6E3C6</accession>